<reference evidence="10 11" key="1">
    <citation type="journal article" date="2018" name="Cell">
        <title>The Chara Genome: Secondary Complexity and Implications for Plant Terrestrialization.</title>
        <authorList>
            <person name="Nishiyama T."/>
            <person name="Sakayama H."/>
            <person name="Vries J.D."/>
            <person name="Buschmann H."/>
            <person name="Saint-Marcoux D."/>
            <person name="Ullrich K.K."/>
            <person name="Haas F.B."/>
            <person name="Vanderstraeten L."/>
            <person name="Becker D."/>
            <person name="Lang D."/>
            <person name="Vosolsobe S."/>
            <person name="Rombauts S."/>
            <person name="Wilhelmsson P.K.I."/>
            <person name="Janitza P."/>
            <person name="Kern R."/>
            <person name="Heyl A."/>
            <person name="Rumpler F."/>
            <person name="Villalobos L.I.A.C."/>
            <person name="Clay J.M."/>
            <person name="Skokan R."/>
            <person name="Toyoda A."/>
            <person name="Suzuki Y."/>
            <person name="Kagoshima H."/>
            <person name="Schijlen E."/>
            <person name="Tajeshwar N."/>
            <person name="Catarino B."/>
            <person name="Hetherington A.J."/>
            <person name="Saltykova A."/>
            <person name="Bonnot C."/>
            <person name="Breuninger H."/>
            <person name="Symeonidi A."/>
            <person name="Radhakrishnan G.V."/>
            <person name="Van Nieuwerburgh F."/>
            <person name="Deforce D."/>
            <person name="Chang C."/>
            <person name="Karol K.G."/>
            <person name="Hedrich R."/>
            <person name="Ulvskov P."/>
            <person name="Glockner G."/>
            <person name="Delwiche C.F."/>
            <person name="Petrasek J."/>
            <person name="Van de Peer Y."/>
            <person name="Friml J."/>
            <person name="Beilby M."/>
            <person name="Dolan L."/>
            <person name="Kohara Y."/>
            <person name="Sugano S."/>
            <person name="Fujiyama A."/>
            <person name="Delaux P.-M."/>
            <person name="Quint M."/>
            <person name="TheiBen G."/>
            <person name="Hagemann M."/>
            <person name="Harholt J."/>
            <person name="Dunand C."/>
            <person name="Zachgo S."/>
            <person name="Langdale J."/>
            <person name="Maumus F."/>
            <person name="Straeten D.V.D."/>
            <person name="Gould S.B."/>
            <person name="Rensing S.A."/>
        </authorList>
    </citation>
    <scope>NUCLEOTIDE SEQUENCE [LARGE SCALE GENOMIC DNA]</scope>
    <source>
        <strain evidence="10 11">S276</strain>
    </source>
</reference>
<evidence type="ECO:0000256" key="5">
    <source>
        <dbReference type="ARBA" id="ARBA00022989"/>
    </source>
</evidence>
<keyword evidence="4 9" id="KW-0812">Transmembrane</keyword>
<evidence type="ECO:0000313" key="10">
    <source>
        <dbReference type="EMBL" id="GBG79697.1"/>
    </source>
</evidence>
<feature type="region of interest" description="Disordered" evidence="8">
    <location>
        <begin position="312"/>
        <end position="335"/>
    </location>
</feature>
<keyword evidence="11" id="KW-1185">Reference proteome</keyword>
<dbReference type="InterPro" id="IPR004776">
    <property type="entry name" value="Mem_transp_PIN-like"/>
</dbReference>
<evidence type="ECO:0000256" key="8">
    <source>
        <dbReference type="SAM" id="MobiDB-lite"/>
    </source>
</evidence>
<dbReference type="GO" id="GO:0055085">
    <property type="term" value="P:transmembrane transport"/>
    <property type="evidence" value="ECO:0007669"/>
    <property type="project" value="InterPro"/>
</dbReference>
<accession>A0A388LBJ4</accession>
<proteinExistence type="inferred from homology"/>
<evidence type="ECO:0000256" key="1">
    <source>
        <dbReference type="ARBA" id="ARBA00004141"/>
    </source>
</evidence>
<dbReference type="GO" id="GO:0009734">
    <property type="term" value="P:auxin-activated signaling pathway"/>
    <property type="evidence" value="ECO:0007669"/>
    <property type="project" value="UniProtKB-KW"/>
</dbReference>
<dbReference type="OMA" id="DAMSACT"/>
<comment type="subcellular location">
    <subcellularLocation>
        <location evidence="1">Membrane</location>
        <topology evidence="1">Multi-pass membrane protein</topology>
    </subcellularLocation>
</comment>
<dbReference type="OrthoDB" id="1868374at2759"/>
<evidence type="ECO:0000256" key="4">
    <source>
        <dbReference type="ARBA" id="ARBA00022692"/>
    </source>
</evidence>
<feature type="transmembrane region" description="Helical" evidence="9">
    <location>
        <begin position="504"/>
        <end position="524"/>
    </location>
</feature>
<dbReference type="PANTHER" id="PTHR31752">
    <property type="entry name" value="AUXIN EFFLUX CARRIER COMPONENT 1B-RELATED"/>
    <property type="match status" value="1"/>
</dbReference>
<evidence type="ECO:0000256" key="2">
    <source>
        <dbReference type="ARBA" id="ARBA00009177"/>
    </source>
</evidence>
<comment type="similarity">
    <text evidence="2">Belongs to the auxin efflux carrier (TC 2.A.69.1) family.</text>
</comment>
<evidence type="ECO:0000256" key="9">
    <source>
        <dbReference type="SAM" id="Phobius"/>
    </source>
</evidence>
<comment type="caution">
    <text evidence="10">The sequence shown here is derived from an EMBL/GenBank/DDBJ whole genome shotgun (WGS) entry which is preliminary data.</text>
</comment>
<evidence type="ECO:0000256" key="6">
    <source>
        <dbReference type="ARBA" id="ARBA00023136"/>
    </source>
</evidence>
<feature type="transmembrane region" description="Helical" evidence="9">
    <location>
        <begin position="30"/>
        <end position="52"/>
    </location>
</feature>
<dbReference type="Pfam" id="PF03547">
    <property type="entry name" value="Mem_trans"/>
    <property type="match status" value="1"/>
</dbReference>
<evidence type="ECO:0000313" key="11">
    <source>
        <dbReference type="Proteomes" id="UP000265515"/>
    </source>
</evidence>
<evidence type="ECO:0008006" key="12">
    <source>
        <dbReference type="Google" id="ProtNLM"/>
    </source>
</evidence>
<gene>
    <name evidence="10" type="ORF">CBR_g29961</name>
</gene>
<feature type="region of interest" description="Disordered" evidence="8">
    <location>
        <begin position="376"/>
        <end position="416"/>
    </location>
</feature>
<feature type="region of interest" description="Disordered" evidence="8">
    <location>
        <begin position="187"/>
        <end position="207"/>
    </location>
</feature>
<keyword evidence="5 9" id="KW-1133">Transmembrane helix</keyword>
<dbReference type="AlphaFoldDB" id="A0A388LBJ4"/>
<protein>
    <recommendedName>
        <fullName evidence="12">Auxin efflux carrier component</fullName>
    </recommendedName>
</protein>
<dbReference type="EMBL" id="BFEA01000325">
    <property type="protein sequence ID" value="GBG79697.1"/>
    <property type="molecule type" value="Genomic_DNA"/>
</dbReference>
<feature type="transmembrane region" description="Helical" evidence="9">
    <location>
        <begin position="64"/>
        <end position="84"/>
    </location>
</feature>
<keyword evidence="3" id="KW-0813">Transport</keyword>
<dbReference type="GO" id="GO:0016020">
    <property type="term" value="C:membrane"/>
    <property type="evidence" value="ECO:0007669"/>
    <property type="project" value="UniProtKB-SubCell"/>
</dbReference>
<keyword evidence="7" id="KW-0927">Auxin signaling pathway</keyword>
<feature type="transmembrane region" description="Helical" evidence="9">
    <location>
        <begin position="96"/>
        <end position="115"/>
    </location>
</feature>
<evidence type="ECO:0000256" key="7">
    <source>
        <dbReference type="ARBA" id="ARBA00023294"/>
    </source>
</evidence>
<sequence>MNNLNAYFALPAYSFMVIATCDLTKMDKVFIIADTIGKIVLLISLGFCVRSLPKKHTFASRFQWWATSFMIATITNSVIIGFPLAEAMYGADAIPLMAQLVVVKGVLWFPLVHMLCQMCPIFWKREDHNKLDPPGGTKVKPSCLSSSQSPVTAVSEEILNMPRPSDHGGKSNSELASIAVVRQSVHRRRDANGADNPHAIDPYQWKGDSDPMHKVEVVTGSPSREEELCLKVEMYDATSVTGPVRAAPSVSADATSLREFGQANKATAEVQRTSSDTADKLKLSCSSVSLEAATTAEMQIQVQMPVMGQTHTVTRQNPGSADEEEAAQVGETSRAAGWRCVPAGSDETTEAASRDPQGTNACGLLQSRMNFPMSLSAHRSARKMDPKMPLGEEGSTQCQPHASGKLNPKLESEKDPTSDSEVCKVVRLTAKAFLKQRLLFSGLLGVAFSLLASKYGFEMPTVMRKTVSMLSNMCLGLSMVSLGLFTGCQASLIPIGWWTTTWTFSLRFVWGPLAVAVISYLFGCRGLTLKVGLIHNALPQAVMSFVLASQFDVHPDVLGTGVSFGTLVSMPLLIIYYVVLELLL</sequence>
<evidence type="ECO:0000256" key="3">
    <source>
        <dbReference type="ARBA" id="ARBA00022448"/>
    </source>
</evidence>
<feature type="transmembrane region" description="Helical" evidence="9">
    <location>
        <begin position="557"/>
        <end position="579"/>
    </location>
</feature>
<dbReference type="InterPro" id="IPR051107">
    <property type="entry name" value="Auxin_Efflux_Carrier"/>
</dbReference>
<dbReference type="Gramene" id="GBG79697">
    <property type="protein sequence ID" value="GBG79697"/>
    <property type="gene ID" value="CBR_g29961"/>
</dbReference>
<feature type="transmembrane region" description="Helical" evidence="9">
    <location>
        <begin position="469"/>
        <end position="498"/>
    </location>
</feature>
<keyword evidence="6 9" id="KW-0472">Membrane</keyword>
<organism evidence="10 11">
    <name type="scientific">Chara braunii</name>
    <name type="common">Braun's stonewort</name>
    <dbReference type="NCBI Taxonomy" id="69332"/>
    <lineage>
        <taxon>Eukaryota</taxon>
        <taxon>Viridiplantae</taxon>
        <taxon>Streptophyta</taxon>
        <taxon>Charophyceae</taxon>
        <taxon>Charales</taxon>
        <taxon>Characeae</taxon>
        <taxon>Chara</taxon>
    </lineage>
</organism>
<dbReference type="PANTHER" id="PTHR31752:SF18">
    <property type="entry name" value="AUXIN EFFLUX CARRIER COMPONENT 1"/>
    <property type="match status" value="1"/>
</dbReference>
<name>A0A388LBJ4_CHABU</name>
<dbReference type="Proteomes" id="UP000265515">
    <property type="component" value="Unassembled WGS sequence"/>
</dbReference>
<feature type="transmembrane region" description="Helical" evidence="9">
    <location>
        <begin position="438"/>
        <end position="457"/>
    </location>
</feature>